<sequence length="378" mass="40831" precursor="true">MKATLSVNAVLVAVAAAFGPAGARADDSWITFLSHREGKNLLYRMHPGGEPEPLFGGEIKDAPGLPAGMGWWREPHWSVQSPDGAYFLSWALDRGSPAGRFQSPPRYLLHLGRIGSGSTRLITPDAGEVFAWAPDSKRLVYARSLWRHPAAMRHPIAPRTELVIHPLDGAAEEVVLDRPGIWEPCDWSPDGRHLLVKYVSTPIIQFASSALFELDLAEARKAPDAGRDDPGGMKGSDKEPSGGGLRAIRPLAKGFQGGMARYSPDGRLIAIAGSSFKPQGEGLIDASRFASANKVLSLRERGGYEERVLCEGSDVFDGPICWSPDGRRILFARWDEGKGPVGAVAEPAGDVLSIWSVAVDGKDLTRIAGGWCPDWRGR</sequence>
<reference evidence="3 4" key="1">
    <citation type="submission" date="2019-08" db="EMBL/GenBank/DDBJ databases">
        <title>Deep-cultivation of Planctomycetes and their phenomic and genomic characterization uncovers novel biology.</title>
        <authorList>
            <person name="Wiegand S."/>
            <person name="Jogler M."/>
            <person name="Boedeker C."/>
            <person name="Pinto D."/>
            <person name="Vollmers J."/>
            <person name="Rivas-Marin E."/>
            <person name="Kohn T."/>
            <person name="Peeters S.H."/>
            <person name="Heuer A."/>
            <person name="Rast P."/>
            <person name="Oberbeckmann S."/>
            <person name="Bunk B."/>
            <person name="Jeske O."/>
            <person name="Meyerdierks A."/>
            <person name="Storesund J.E."/>
            <person name="Kallscheuer N."/>
            <person name="Luecker S."/>
            <person name="Lage O.M."/>
            <person name="Pohl T."/>
            <person name="Merkel B.J."/>
            <person name="Hornburger P."/>
            <person name="Mueller R.-W."/>
            <person name="Bruemmer F."/>
            <person name="Labrenz M."/>
            <person name="Spormann A.M."/>
            <person name="Op den Camp H."/>
            <person name="Overmann J."/>
            <person name="Amann R."/>
            <person name="Jetten M.S.M."/>
            <person name="Mascher T."/>
            <person name="Medema M.H."/>
            <person name="Devos D.P."/>
            <person name="Kaster A.-K."/>
            <person name="Ovreas L."/>
            <person name="Rohde M."/>
            <person name="Galperin M.Y."/>
            <person name="Jogler C."/>
        </authorList>
    </citation>
    <scope>NUCLEOTIDE SEQUENCE [LARGE SCALE GENOMIC DNA]</scope>
    <source>
        <strain evidence="3 4">OJF2</strain>
    </source>
</reference>
<dbReference type="Proteomes" id="UP000324233">
    <property type="component" value="Chromosome"/>
</dbReference>
<evidence type="ECO:0000313" key="3">
    <source>
        <dbReference type="EMBL" id="QEH34957.1"/>
    </source>
</evidence>
<evidence type="ECO:0000313" key="4">
    <source>
        <dbReference type="Proteomes" id="UP000324233"/>
    </source>
</evidence>
<accession>A0A5B9W3Y5</accession>
<dbReference type="AlphaFoldDB" id="A0A5B9W3Y5"/>
<protein>
    <submittedName>
        <fullName evidence="3">Translocation protein TolB</fullName>
    </submittedName>
</protein>
<feature type="region of interest" description="Disordered" evidence="1">
    <location>
        <begin position="222"/>
        <end position="245"/>
    </location>
</feature>
<dbReference type="KEGG" id="agv:OJF2_35020"/>
<evidence type="ECO:0000256" key="1">
    <source>
        <dbReference type="SAM" id="MobiDB-lite"/>
    </source>
</evidence>
<dbReference type="SUPFAM" id="SSF82171">
    <property type="entry name" value="DPP6 N-terminal domain-like"/>
    <property type="match status" value="1"/>
</dbReference>
<name>A0A5B9W3Y5_9BACT</name>
<keyword evidence="4" id="KW-1185">Reference proteome</keyword>
<keyword evidence="2" id="KW-0732">Signal</keyword>
<dbReference type="RefSeq" id="WP_168221861.1">
    <property type="nucleotide sequence ID" value="NZ_CP042997.1"/>
</dbReference>
<dbReference type="Gene3D" id="2.120.10.30">
    <property type="entry name" value="TolB, C-terminal domain"/>
    <property type="match status" value="2"/>
</dbReference>
<dbReference type="Pfam" id="PF07676">
    <property type="entry name" value="PD40"/>
    <property type="match status" value="1"/>
</dbReference>
<proteinExistence type="predicted"/>
<feature type="compositionally biased region" description="Basic and acidic residues" evidence="1">
    <location>
        <begin position="222"/>
        <end position="240"/>
    </location>
</feature>
<evidence type="ECO:0000256" key="2">
    <source>
        <dbReference type="SAM" id="SignalP"/>
    </source>
</evidence>
<gene>
    <name evidence="3" type="ORF">OJF2_35020</name>
</gene>
<feature type="chain" id="PRO_5022942696" evidence="2">
    <location>
        <begin position="26"/>
        <end position="378"/>
    </location>
</feature>
<organism evidence="3 4">
    <name type="scientific">Aquisphaera giovannonii</name>
    <dbReference type="NCBI Taxonomy" id="406548"/>
    <lineage>
        <taxon>Bacteria</taxon>
        <taxon>Pseudomonadati</taxon>
        <taxon>Planctomycetota</taxon>
        <taxon>Planctomycetia</taxon>
        <taxon>Isosphaerales</taxon>
        <taxon>Isosphaeraceae</taxon>
        <taxon>Aquisphaera</taxon>
    </lineage>
</organism>
<dbReference type="InterPro" id="IPR011659">
    <property type="entry name" value="WD40"/>
</dbReference>
<dbReference type="InterPro" id="IPR011042">
    <property type="entry name" value="6-blade_b-propeller_TolB-like"/>
</dbReference>
<feature type="signal peptide" evidence="2">
    <location>
        <begin position="1"/>
        <end position="25"/>
    </location>
</feature>
<dbReference type="EMBL" id="CP042997">
    <property type="protein sequence ID" value="QEH34957.1"/>
    <property type="molecule type" value="Genomic_DNA"/>
</dbReference>